<keyword evidence="4" id="KW-0410">Iron transport</keyword>
<keyword evidence="6" id="KW-0408">Iron</keyword>
<protein>
    <submittedName>
        <fullName evidence="13">TonB-dependent receptor</fullName>
    </submittedName>
</protein>
<dbReference type="PROSITE" id="PS52016">
    <property type="entry name" value="TONB_DEPENDENT_REC_3"/>
    <property type="match status" value="1"/>
</dbReference>
<dbReference type="PANTHER" id="PTHR32552">
    <property type="entry name" value="FERRICHROME IRON RECEPTOR-RELATED"/>
    <property type="match status" value="1"/>
</dbReference>
<evidence type="ECO:0000256" key="7">
    <source>
        <dbReference type="ARBA" id="ARBA00023065"/>
    </source>
</evidence>
<dbReference type="AlphaFoldDB" id="A0A9E5MK10"/>
<dbReference type="EMBL" id="JAAONZ010000006">
    <property type="protein sequence ID" value="NHO65889.1"/>
    <property type="molecule type" value="Genomic_DNA"/>
</dbReference>
<evidence type="ECO:0000256" key="3">
    <source>
        <dbReference type="ARBA" id="ARBA00022452"/>
    </source>
</evidence>
<evidence type="ECO:0000256" key="8">
    <source>
        <dbReference type="ARBA" id="ARBA00023077"/>
    </source>
</evidence>
<keyword evidence="10 11" id="KW-0998">Cell outer membrane</keyword>
<gene>
    <name evidence="13" type="ORF">G8770_10085</name>
</gene>
<reference evidence="13" key="1">
    <citation type="submission" date="2020-03" db="EMBL/GenBank/DDBJ databases">
        <authorList>
            <person name="Guo F."/>
        </authorList>
    </citation>
    <scope>NUCLEOTIDE SEQUENCE</scope>
    <source>
        <strain evidence="13">JCM 30134</strain>
    </source>
</reference>
<proteinExistence type="inferred from homology"/>
<feature type="domain" description="TonB-dependent receptor plug" evidence="12">
    <location>
        <begin position="70"/>
        <end position="175"/>
    </location>
</feature>
<comment type="subcellular location">
    <subcellularLocation>
        <location evidence="1 11">Cell outer membrane</location>
        <topology evidence="1 11">Multi-pass membrane protein</topology>
    </subcellularLocation>
</comment>
<keyword evidence="3 11" id="KW-1134">Transmembrane beta strand</keyword>
<keyword evidence="5 11" id="KW-0812">Transmembrane</keyword>
<dbReference type="PANTHER" id="PTHR32552:SF81">
    <property type="entry name" value="TONB-DEPENDENT OUTER MEMBRANE RECEPTOR"/>
    <property type="match status" value="1"/>
</dbReference>
<keyword evidence="14" id="KW-1185">Reference proteome</keyword>
<evidence type="ECO:0000313" key="13">
    <source>
        <dbReference type="EMBL" id="NHO65889.1"/>
    </source>
</evidence>
<dbReference type="Proteomes" id="UP000787472">
    <property type="component" value="Unassembled WGS sequence"/>
</dbReference>
<comment type="caution">
    <text evidence="13">The sequence shown here is derived from an EMBL/GenBank/DDBJ whole genome shotgun (WGS) entry which is preliminary data.</text>
</comment>
<dbReference type="GO" id="GO:0006826">
    <property type="term" value="P:iron ion transport"/>
    <property type="evidence" value="ECO:0007669"/>
    <property type="project" value="UniProtKB-KW"/>
</dbReference>
<evidence type="ECO:0000256" key="5">
    <source>
        <dbReference type="ARBA" id="ARBA00022692"/>
    </source>
</evidence>
<keyword evidence="7" id="KW-0406">Ion transport</keyword>
<dbReference type="InterPro" id="IPR036942">
    <property type="entry name" value="Beta-barrel_TonB_sf"/>
</dbReference>
<evidence type="ECO:0000256" key="9">
    <source>
        <dbReference type="ARBA" id="ARBA00023136"/>
    </source>
</evidence>
<evidence type="ECO:0000256" key="6">
    <source>
        <dbReference type="ARBA" id="ARBA00023004"/>
    </source>
</evidence>
<sequence>MKKTIKNMQPSGVSIGRIFELENTVRQLCSAIALITVMSPGSVLAQSEVKEDVMTLEEVIVTARRRDESLANVPIAISAMSADQLQQRQVRTDSDLQVAVPGLTIRQTQGNNSLTYSIRGQTADTFSGSPSAVVTYFNDVPLTIASSSSLFDLESVQVLKGPQGTLFGRNATGGAVLFNSAAPKDELGASLSLRAGNYDTREIDGMLNIPLIDNTLLLRAAVNTLEKDGYIENLFNGDDLGDIDRTSGRVSLTWRPTDSLENTTVMQYSSLRGTNTGASYPYSIYDSNCSILNCSSSFLSGFVDAQESLGLYKTQHPWSAEHKGTDWIVTNTTSYQLSENLTLKNILGVSHAETDSEQPQLGVPFATILTANIVTGESGNETDADSVSNEIQLQGVTEDGQFTYILGLYLQDYSFDTLWPQTYFESPASALTNAFRINNESRAVYAQGTYELAGLTGIDGLRVTTGVRYTWEKVDIEQLPAATYTYGAPDQDESFEDPSWEVGLEYQATDELLTYLKTRGSFRSGGFNGAAPPVDVDATGGGNKFESEHVKDVEAGLKFRGLAFDRPAMLNIALYKQWIEDVQRVEFPDPDGPGGLASIAVTANVPELVVQGIELEASIMPTDWLELGFSGAYTDAEFTDGDVNLFGNDYSYGPVGDTPEHSARIYANLNFAIGEDLGEVNFYTELYAQSEQYFSNAAGTIAPGTELPSYELVNSRLSWNGIMGSKFSAVLFGKNLADEEYFVGGMTLAAALGHNAAAVGEPRTYGVELSYQY</sequence>
<dbReference type="InterPro" id="IPR012910">
    <property type="entry name" value="Plug_dom"/>
</dbReference>
<evidence type="ECO:0000313" key="14">
    <source>
        <dbReference type="Proteomes" id="UP000787472"/>
    </source>
</evidence>
<keyword evidence="8" id="KW-0798">TonB box</keyword>
<keyword evidence="9 11" id="KW-0472">Membrane</keyword>
<dbReference type="RefSeq" id="WP_167185701.1">
    <property type="nucleotide sequence ID" value="NZ_JAAONZ010000006.1"/>
</dbReference>
<dbReference type="SUPFAM" id="SSF56935">
    <property type="entry name" value="Porins"/>
    <property type="match status" value="1"/>
</dbReference>
<evidence type="ECO:0000256" key="1">
    <source>
        <dbReference type="ARBA" id="ARBA00004571"/>
    </source>
</evidence>
<keyword evidence="13" id="KW-0675">Receptor</keyword>
<keyword evidence="2 11" id="KW-0813">Transport</keyword>
<evidence type="ECO:0000256" key="4">
    <source>
        <dbReference type="ARBA" id="ARBA00022496"/>
    </source>
</evidence>
<organism evidence="13 14">
    <name type="scientific">Pseudomaricurvus hydrocarbonicus</name>
    <dbReference type="NCBI Taxonomy" id="1470433"/>
    <lineage>
        <taxon>Bacteria</taxon>
        <taxon>Pseudomonadati</taxon>
        <taxon>Pseudomonadota</taxon>
        <taxon>Gammaproteobacteria</taxon>
        <taxon>Cellvibrionales</taxon>
        <taxon>Cellvibrionaceae</taxon>
        <taxon>Pseudomaricurvus</taxon>
    </lineage>
</organism>
<comment type="similarity">
    <text evidence="11">Belongs to the TonB-dependent receptor family.</text>
</comment>
<dbReference type="Pfam" id="PF07715">
    <property type="entry name" value="Plug"/>
    <property type="match status" value="1"/>
</dbReference>
<accession>A0A9E5MK10</accession>
<dbReference type="GO" id="GO:0009279">
    <property type="term" value="C:cell outer membrane"/>
    <property type="evidence" value="ECO:0007669"/>
    <property type="project" value="UniProtKB-SubCell"/>
</dbReference>
<evidence type="ECO:0000259" key="12">
    <source>
        <dbReference type="Pfam" id="PF07715"/>
    </source>
</evidence>
<dbReference type="Gene3D" id="2.40.170.20">
    <property type="entry name" value="TonB-dependent receptor, beta-barrel domain"/>
    <property type="match status" value="1"/>
</dbReference>
<name>A0A9E5MK10_9GAMM</name>
<dbReference type="CDD" id="cd01347">
    <property type="entry name" value="ligand_gated_channel"/>
    <property type="match status" value="1"/>
</dbReference>
<evidence type="ECO:0000256" key="2">
    <source>
        <dbReference type="ARBA" id="ARBA00022448"/>
    </source>
</evidence>
<evidence type="ECO:0000256" key="11">
    <source>
        <dbReference type="PROSITE-ProRule" id="PRU01360"/>
    </source>
</evidence>
<dbReference type="InterPro" id="IPR039426">
    <property type="entry name" value="TonB-dep_rcpt-like"/>
</dbReference>
<evidence type="ECO:0000256" key="10">
    <source>
        <dbReference type="ARBA" id="ARBA00023237"/>
    </source>
</evidence>